<gene>
    <name evidence="7" type="ORF">CH330_09485</name>
</gene>
<evidence type="ECO:0000313" key="7">
    <source>
        <dbReference type="EMBL" id="OYD14029.1"/>
    </source>
</evidence>
<dbReference type="InterPro" id="IPR001182">
    <property type="entry name" value="FtsW/RodA"/>
</dbReference>
<dbReference type="Proteomes" id="UP000215559">
    <property type="component" value="Unassembled WGS sequence"/>
</dbReference>
<dbReference type="InterPro" id="IPR018365">
    <property type="entry name" value="Cell_cycle_FtsW-rel_CS"/>
</dbReference>
<dbReference type="NCBIfam" id="TIGR02210">
    <property type="entry name" value="rodA_shape"/>
    <property type="match status" value="1"/>
</dbReference>
<evidence type="ECO:0000256" key="4">
    <source>
        <dbReference type="ARBA" id="ARBA00022989"/>
    </source>
</evidence>
<keyword evidence="5 6" id="KW-0472">Membrane</keyword>
<dbReference type="GO" id="GO:0015648">
    <property type="term" value="F:lipid-linked peptidoglycan transporter activity"/>
    <property type="evidence" value="ECO:0007669"/>
    <property type="project" value="TreeGrafter"/>
</dbReference>
<feature type="transmembrane region" description="Helical" evidence="6">
    <location>
        <begin position="36"/>
        <end position="54"/>
    </location>
</feature>
<evidence type="ECO:0000313" key="8">
    <source>
        <dbReference type="Proteomes" id="UP000215559"/>
    </source>
</evidence>
<feature type="transmembrane region" description="Helical" evidence="6">
    <location>
        <begin position="209"/>
        <end position="230"/>
    </location>
</feature>
<evidence type="ECO:0000256" key="2">
    <source>
        <dbReference type="ARBA" id="ARBA00022692"/>
    </source>
</evidence>
<evidence type="ECO:0000256" key="5">
    <source>
        <dbReference type="ARBA" id="ARBA00023136"/>
    </source>
</evidence>
<feature type="transmembrane region" description="Helical" evidence="6">
    <location>
        <begin position="6"/>
        <end position="24"/>
    </location>
</feature>
<feature type="transmembrane region" description="Helical" evidence="6">
    <location>
        <begin position="177"/>
        <end position="202"/>
    </location>
</feature>
<dbReference type="InterPro" id="IPR011923">
    <property type="entry name" value="RodA/MrdB"/>
</dbReference>
<comment type="caution">
    <text evidence="7">The sequence shown here is derived from an EMBL/GenBank/DDBJ whole genome shotgun (WGS) entry which is preliminary data.</text>
</comment>
<comment type="subcellular location">
    <subcellularLocation>
        <location evidence="1">Membrane</location>
        <topology evidence="1">Multi-pass membrane protein</topology>
    </subcellularLocation>
</comment>
<reference evidence="7 8" key="1">
    <citation type="submission" date="2017-07" db="EMBL/GenBank/DDBJ databases">
        <title>Recovery of genomes from metagenomes via a dereplication, aggregation, and scoring strategy.</title>
        <authorList>
            <person name="Sieber C.M."/>
            <person name="Probst A.J."/>
            <person name="Sharrar A."/>
            <person name="Thomas B.C."/>
            <person name="Hess M."/>
            <person name="Tringe S.G."/>
            <person name="Banfield J.F."/>
        </authorList>
    </citation>
    <scope>NUCLEOTIDE SEQUENCE [LARGE SCALE GENOMIC DNA]</scope>
    <source>
        <strain evidence="7">JGI_Cruoil_03_51_56</strain>
    </source>
</reference>
<keyword evidence="4 6" id="KW-1133">Transmembrane helix</keyword>
<accession>A0A235BPU5</accession>
<keyword evidence="2 6" id="KW-0812">Transmembrane</keyword>
<feature type="transmembrane region" description="Helical" evidence="6">
    <location>
        <begin position="332"/>
        <end position="359"/>
    </location>
</feature>
<name>A0A235BPU5_UNCW3</name>
<keyword evidence="3" id="KW-0133">Cell shape</keyword>
<dbReference type="EMBL" id="NOZP01000183">
    <property type="protein sequence ID" value="OYD14029.1"/>
    <property type="molecule type" value="Genomic_DNA"/>
</dbReference>
<feature type="transmembrane region" description="Helical" evidence="6">
    <location>
        <begin position="365"/>
        <end position="387"/>
    </location>
</feature>
<dbReference type="GO" id="GO:0005886">
    <property type="term" value="C:plasma membrane"/>
    <property type="evidence" value="ECO:0007669"/>
    <property type="project" value="TreeGrafter"/>
</dbReference>
<evidence type="ECO:0000256" key="6">
    <source>
        <dbReference type="SAM" id="Phobius"/>
    </source>
</evidence>
<dbReference type="GO" id="GO:0051301">
    <property type="term" value="P:cell division"/>
    <property type="evidence" value="ECO:0007669"/>
    <property type="project" value="InterPro"/>
</dbReference>
<organism evidence="7 8">
    <name type="scientific">candidate division WOR-3 bacterium JGI_Cruoil_03_51_56</name>
    <dbReference type="NCBI Taxonomy" id="1973747"/>
    <lineage>
        <taxon>Bacteria</taxon>
        <taxon>Bacteria division WOR-3</taxon>
    </lineage>
</organism>
<feature type="transmembrane region" description="Helical" evidence="6">
    <location>
        <begin position="121"/>
        <end position="141"/>
    </location>
</feature>
<sequence length="391" mass="42884">MKRPDLKIIVPTLLLTALGMLIIYSTGGRHYLIRQLLFLPVALAGMFAAYAIPQRVFHDMAGLLYGVILLLLVLVLFFGKGIGSKRWFMLGPVAFQPSEFAKLATVLLLARSLASCRNPLFTWKTLFVPSIICLVPAILVITEPDLSAALVLAVILASMLYWAGFRPLHILLLFTPLISFAAGFSLYTWIPFFVFLGIIMLIRTNLFRTLLALLVGSLFGLLSPISFSLLKVYQRARIKNFLAPWLDPHGVGWNAIQSRIAIGSGRLTGKGFLSGTQTRLGFLPNRHTDFAFSCVGEEFGFIGSILLVGLFALIIHRFLIAARFSRDSFSSLVGIGCAAILSYQVFINIGMLLGLIPITGVPLPFISYGGSSLVLNYIIVGLILNFATKPQ</sequence>
<protein>
    <submittedName>
        <fullName evidence="7">Rod shape-determining protein RodA</fullName>
    </submittedName>
</protein>
<dbReference type="PROSITE" id="PS00428">
    <property type="entry name" value="FTSW_RODA_SPOVE"/>
    <property type="match status" value="1"/>
</dbReference>
<dbReference type="Pfam" id="PF01098">
    <property type="entry name" value="FTSW_RODA_SPOVE"/>
    <property type="match status" value="2"/>
</dbReference>
<feature type="transmembrane region" description="Helical" evidence="6">
    <location>
        <begin position="148"/>
        <end position="165"/>
    </location>
</feature>
<feature type="transmembrane region" description="Helical" evidence="6">
    <location>
        <begin position="60"/>
        <end position="78"/>
    </location>
</feature>
<dbReference type="NCBIfam" id="NF037961">
    <property type="entry name" value="RodA_shape"/>
    <property type="match status" value="1"/>
</dbReference>
<evidence type="ECO:0000256" key="1">
    <source>
        <dbReference type="ARBA" id="ARBA00004141"/>
    </source>
</evidence>
<dbReference type="GO" id="GO:0008360">
    <property type="term" value="P:regulation of cell shape"/>
    <property type="evidence" value="ECO:0007669"/>
    <property type="project" value="UniProtKB-KW"/>
</dbReference>
<dbReference type="AlphaFoldDB" id="A0A235BPU5"/>
<evidence type="ECO:0000256" key="3">
    <source>
        <dbReference type="ARBA" id="ARBA00022960"/>
    </source>
</evidence>
<dbReference type="PANTHER" id="PTHR30474">
    <property type="entry name" value="CELL CYCLE PROTEIN"/>
    <property type="match status" value="1"/>
</dbReference>
<feature type="transmembrane region" description="Helical" evidence="6">
    <location>
        <begin position="299"/>
        <end position="320"/>
    </location>
</feature>
<dbReference type="GO" id="GO:0032153">
    <property type="term" value="C:cell division site"/>
    <property type="evidence" value="ECO:0007669"/>
    <property type="project" value="TreeGrafter"/>
</dbReference>
<proteinExistence type="predicted"/>